<dbReference type="Proteomes" id="UP000019102">
    <property type="component" value="Unassembled WGS sequence"/>
</dbReference>
<comment type="caution">
    <text evidence="1">The sequence shown here is derived from an EMBL/GenBank/DDBJ whole genome shotgun (WGS) entry which is preliminary data.</text>
</comment>
<gene>
    <name evidence="1" type="ORF">JCM21714_1927</name>
</gene>
<dbReference type="GO" id="GO:0051301">
    <property type="term" value="P:cell division"/>
    <property type="evidence" value="ECO:0007669"/>
    <property type="project" value="UniProtKB-KW"/>
</dbReference>
<proteinExistence type="predicted"/>
<reference evidence="1 2" key="1">
    <citation type="journal article" date="2014" name="Genome Announc.">
        <title>Draft Genome Sequence of the Boron-Tolerant and Moderately Halotolerant Bacterium Gracilibacillus boraciitolerans JCM 21714T.</title>
        <authorList>
            <person name="Ahmed I."/>
            <person name="Oshima K."/>
            <person name="Suda W."/>
            <person name="Kitamura K."/>
            <person name="Iida T."/>
            <person name="Ohmori Y."/>
            <person name="Fujiwara T."/>
            <person name="Hattori M."/>
            <person name="Ohkuma M."/>
        </authorList>
    </citation>
    <scope>NUCLEOTIDE SEQUENCE [LARGE SCALE GENOMIC DNA]</scope>
    <source>
        <strain evidence="1 2">JCM 21714</strain>
    </source>
</reference>
<evidence type="ECO:0000313" key="2">
    <source>
        <dbReference type="Proteomes" id="UP000019102"/>
    </source>
</evidence>
<accession>W4VJG6</accession>
<dbReference type="STRING" id="1298598.JCM21714_1927"/>
<dbReference type="AlphaFoldDB" id="W4VJG6"/>
<keyword evidence="1" id="KW-0132">Cell division</keyword>
<protein>
    <submittedName>
        <fullName evidence="1">Cell division protein FtsA</fullName>
    </submittedName>
</protein>
<dbReference type="RefSeq" id="WP_369403496.1">
    <property type="nucleotide sequence ID" value="NZ_BAVS01000008.1"/>
</dbReference>
<dbReference type="eggNOG" id="COG0849">
    <property type="taxonomic scope" value="Bacteria"/>
</dbReference>
<dbReference type="EMBL" id="BAVS01000008">
    <property type="protein sequence ID" value="GAE92904.1"/>
    <property type="molecule type" value="Genomic_DNA"/>
</dbReference>
<keyword evidence="1" id="KW-0131">Cell cycle</keyword>
<keyword evidence="2" id="KW-1185">Reference proteome</keyword>
<organism evidence="1 2">
    <name type="scientific">Gracilibacillus boraciitolerans JCM 21714</name>
    <dbReference type="NCBI Taxonomy" id="1298598"/>
    <lineage>
        <taxon>Bacteria</taxon>
        <taxon>Bacillati</taxon>
        <taxon>Bacillota</taxon>
        <taxon>Bacilli</taxon>
        <taxon>Bacillales</taxon>
        <taxon>Bacillaceae</taxon>
        <taxon>Gracilibacillus</taxon>
    </lineage>
</organism>
<evidence type="ECO:0000313" key="1">
    <source>
        <dbReference type="EMBL" id="GAE92904.1"/>
    </source>
</evidence>
<name>W4VJG6_9BACI</name>
<sequence length="205" mass="23896">MVNSTNVSSNYILKDGGDKIIYQQHITVQQFLKEHNIDMQLHQPFTIWIDDQRKELDEYSSTLLHNGQIASMDALLKNGGDKLMNFSGNQPTLQDLLETIGITYQKEMSITYNGKPIKLTKELVKVYRRGEILNLEDKIEDHDMLQFIEQKTISFIFQDIFRFISLDLTRAKGKIDLKRNGQPVTFFEELKPNDKIEINIENRQS</sequence>